<sequence length="152" mass="16950">MSCSAQSRKVSSDASVRQFDSTSSLKICWLRSLGNIMNLEYLSISLQTLDTQSSMRDGHLPGPFACPLRETSELLRGSESSSHFKLLVFDSLVDVWKASPSSTNWLLFLEQTPPMIEVQVLNKNQSLLLVSMISVLKTLVAARPLFYHPIMA</sequence>
<reference evidence="1" key="1">
    <citation type="submission" date="2014-09" db="EMBL/GenBank/DDBJ databases">
        <authorList>
            <person name="Magalhaes I.L.F."/>
            <person name="Oliveira U."/>
            <person name="Santos F.R."/>
            <person name="Vidigal T.H.D.A."/>
            <person name="Brescovit A.D."/>
            <person name="Santos A.J."/>
        </authorList>
    </citation>
    <scope>NUCLEOTIDE SEQUENCE</scope>
    <source>
        <tissue evidence="1">Shoot tissue taken approximately 20 cm above the soil surface</tissue>
    </source>
</reference>
<dbReference type="AlphaFoldDB" id="A0A0A9G631"/>
<protein>
    <submittedName>
        <fullName evidence="1">Uncharacterized protein</fullName>
    </submittedName>
</protein>
<reference evidence="1" key="2">
    <citation type="journal article" date="2015" name="Data Brief">
        <title>Shoot transcriptome of the giant reed, Arundo donax.</title>
        <authorList>
            <person name="Barrero R.A."/>
            <person name="Guerrero F.D."/>
            <person name="Moolhuijzen P."/>
            <person name="Goolsby J.A."/>
            <person name="Tidwell J."/>
            <person name="Bellgard S.E."/>
            <person name="Bellgard M.I."/>
        </authorList>
    </citation>
    <scope>NUCLEOTIDE SEQUENCE</scope>
    <source>
        <tissue evidence="1">Shoot tissue taken approximately 20 cm above the soil surface</tissue>
    </source>
</reference>
<name>A0A0A9G631_ARUDO</name>
<dbReference type="EMBL" id="GBRH01177366">
    <property type="protein sequence ID" value="JAE20530.1"/>
    <property type="molecule type" value="Transcribed_RNA"/>
</dbReference>
<proteinExistence type="predicted"/>
<organism evidence="1">
    <name type="scientific">Arundo donax</name>
    <name type="common">Giant reed</name>
    <name type="synonym">Donax arundinaceus</name>
    <dbReference type="NCBI Taxonomy" id="35708"/>
    <lineage>
        <taxon>Eukaryota</taxon>
        <taxon>Viridiplantae</taxon>
        <taxon>Streptophyta</taxon>
        <taxon>Embryophyta</taxon>
        <taxon>Tracheophyta</taxon>
        <taxon>Spermatophyta</taxon>
        <taxon>Magnoliopsida</taxon>
        <taxon>Liliopsida</taxon>
        <taxon>Poales</taxon>
        <taxon>Poaceae</taxon>
        <taxon>PACMAD clade</taxon>
        <taxon>Arundinoideae</taxon>
        <taxon>Arundineae</taxon>
        <taxon>Arundo</taxon>
    </lineage>
</organism>
<evidence type="ECO:0000313" key="1">
    <source>
        <dbReference type="EMBL" id="JAE20530.1"/>
    </source>
</evidence>
<accession>A0A0A9G631</accession>